<reference evidence="4" key="2">
    <citation type="submission" date="2023-01" db="EMBL/GenBank/DDBJ databases">
        <title>Draft genome sequence of Portibacter lacus strain NBRC 108769.</title>
        <authorList>
            <person name="Sun Q."/>
            <person name="Mori K."/>
        </authorList>
    </citation>
    <scope>NUCLEOTIDE SEQUENCE</scope>
    <source>
        <strain evidence="4">NBRC 108769</strain>
    </source>
</reference>
<dbReference type="InterPro" id="IPR049053">
    <property type="entry name" value="AFCA-like_C"/>
</dbReference>
<dbReference type="Proteomes" id="UP001156666">
    <property type="component" value="Unassembled WGS sequence"/>
</dbReference>
<name>A0AA37SSI7_9BACT</name>
<dbReference type="GO" id="GO:0004560">
    <property type="term" value="F:alpha-L-fucosidase activity"/>
    <property type="evidence" value="ECO:0007669"/>
    <property type="project" value="InterPro"/>
</dbReference>
<comment type="caution">
    <text evidence="4">The sequence shown here is derived from an EMBL/GenBank/DDBJ whole genome shotgun (WGS) entry which is preliminary data.</text>
</comment>
<dbReference type="RefSeq" id="WP_235294098.1">
    <property type="nucleotide sequence ID" value="NZ_BSOH01000011.1"/>
</dbReference>
<dbReference type="SUPFAM" id="SSF48208">
    <property type="entry name" value="Six-hairpin glycosidases"/>
    <property type="match status" value="1"/>
</dbReference>
<dbReference type="InterPro" id="IPR016518">
    <property type="entry name" value="Alpha-L-fucosidase"/>
</dbReference>
<dbReference type="GO" id="GO:0005975">
    <property type="term" value="P:carbohydrate metabolic process"/>
    <property type="evidence" value="ECO:0007669"/>
    <property type="project" value="InterPro"/>
</dbReference>
<reference evidence="4" key="1">
    <citation type="journal article" date="2014" name="Int. J. Syst. Evol. Microbiol.">
        <title>Complete genome sequence of Corynebacterium casei LMG S-19264T (=DSM 44701T), isolated from a smear-ripened cheese.</title>
        <authorList>
            <consortium name="US DOE Joint Genome Institute (JGI-PGF)"/>
            <person name="Walter F."/>
            <person name="Albersmeier A."/>
            <person name="Kalinowski J."/>
            <person name="Ruckert C."/>
        </authorList>
    </citation>
    <scope>NUCLEOTIDE SEQUENCE</scope>
    <source>
        <strain evidence="4">NBRC 108769</strain>
    </source>
</reference>
<dbReference type="PANTHER" id="PTHR31084:SF0">
    <property type="entry name" value="ALPHA-L-FUCOSIDASE 2"/>
    <property type="match status" value="1"/>
</dbReference>
<dbReference type="PIRSF" id="PIRSF007663">
    <property type="entry name" value="UCP007663"/>
    <property type="match status" value="1"/>
</dbReference>
<dbReference type="InterPro" id="IPR008928">
    <property type="entry name" value="6-hairpin_glycosidase_sf"/>
</dbReference>
<dbReference type="Pfam" id="PF21307">
    <property type="entry name" value="Glyco_hydro_95_C"/>
    <property type="match status" value="1"/>
</dbReference>
<dbReference type="Pfam" id="PF22124">
    <property type="entry name" value="Glyco_hydro_95_cat"/>
    <property type="match status" value="1"/>
</dbReference>
<evidence type="ECO:0000313" key="5">
    <source>
        <dbReference type="Proteomes" id="UP001156666"/>
    </source>
</evidence>
<dbReference type="Pfam" id="PF14498">
    <property type="entry name" value="Glyco_hyd_65N_2"/>
    <property type="match status" value="1"/>
</dbReference>
<gene>
    <name evidence="4" type="ORF">GCM10007940_20030</name>
</gene>
<dbReference type="EMBL" id="BSOH01000011">
    <property type="protein sequence ID" value="GLR17388.1"/>
    <property type="molecule type" value="Genomic_DNA"/>
</dbReference>
<dbReference type="PANTHER" id="PTHR31084">
    <property type="entry name" value="ALPHA-L-FUCOSIDASE 2"/>
    <property type="match status" value="1"/>
</dbReference>
<dbReference type="AlphaFoldDB" id="A0AA37SSI7"/>
<keyword evidence="5" id="KW-1185">Reference proteome</keyword>
<dbReference type="InterPro" id="IPR027414">
    <property type="entry name" value="GH95_N_dom"/>
</dbReference>
<evidence type="ECO:0000313" key="4">
    <source>
        <dbReference type="EMBL" id="GLR17388.1"/>
    </source>
</evidence>
<organism evidence="4 5">
    <name type="scientific">Portibacter lacus</name>
    <dbReference type="NCBI Taxonomy" id="1099794"/>
    <lineage>
        <taxon>Bacteria</taxon>
        <taxon>Pseudomonadati</taxon>
        <taxon>Bacteroidota</taxon>
        <taxon>Saprospiria</taxon>
        <taxon>Saprospirales</taxon>
        <taxon>Haliscomenobacteraceae</taxon>
        <taxon>Portibacter</taxon>
    </lineage>
</organism>
<evidence type="ECO:0000259" key="1">
    <source>
        <dbReference type="Pfam" id="PF14498"/>
    </source>
</evidence>
<feature type="domain" description="Glycosyl hydrolase family 95 catalytic" evidence="3">
    <location>
        <begin position="301"/>
        <end position="706"/>
    </location>
</feature>
<evidence type="ECO:0008006" key="6">
    <source>
        <dbReference type="Google" id="ProtNLM"/>
    </source>
</evidence>
<dbReference type="InterPro" id="IPR012341">
    <property type="entry name" value="6hp_glycosidase-like_sf"/>
</dbReference>
<sequence length="788" mass="89528">MKKQNFKINPFVYTILFLFGINCYSDAQVNEDRIWYKQPAKNWNEALPLGNGKLGVMVFGNTTNERIQLNDDSLWPNNNEEWTEPIGNKEDLKVLRNLLFEGENVAADNLVVDKFSNGKIIRSHQTLGDLHINFDHQNITDYQRDLNFGNAISTVSYKSNGDLITEKVFVSHPDKAIIIELSSEAKEGLNGKLILDRPEDKGFPTVNTFTTEDGLLIMQGEVTQRGAVFNSQPKPILDGVKFETCLKINNEGGDVSKGSDFLELKNVRRATIYIVSNSSYYFDDYKSQNKIDLQNLNSKSISEIERAHIEDFQSLYSRLDLQLIGDNMDGMPTDQRLKNVKNGVVDIGLEELLFKYGRYLLISSSRVGTNPANLQGLWNEFIEAPWNADYHLNINLQMNYWLANVTNLDELNRPLFEYIDRVVENGKVTAAKNFGMNGSFMPHATDLWAPTWMRAATAYWGASMGAGGWMMQHYWQHFEFTKDTAFLKSQAYPAIKEVAHFYSDWLVEDPRDGTLISVPSTSPENRFVNAKGENVSTCLGSAMDQQVIAEVFHNYIKTCEVLGIENELLEKIVDQEKKLRPGFVIGENGRILEWDRPYEELEPGHRHMSHLYGFHPGVSVSQDKTPEIFDAVRKTLDYRLANGGAGTGWSRAWLINCSARLLDGEMAHDHIQLLLQKSIFNNFFDGHPPFQIDGNFGYTAGVAEMLLQSHEENIIRILPALPKAWKTGQVSGLKARGGMTVDIEWKDGKLEKAILKSEFDNKFDLIYKDVKESVEIAKGETFVFEPKW</sequence>
<evidence type="ECO:0000259" key="2">
    <source>
        <dbReference type="Pfam" id="PF21307"/>
    </source>
</evidence>
<accession>A0AA37SSI7</accession>
<protein>
    <recommendedName>
        <fullName evidence="6">Glycosyl hydrolase family 95 N-terminal domain-containing protein</fullName>
    </recommendedName>
</protein>
<evidence type="ECO:0000259" key="3">
    <source>
        <dbReference type="Pfam" id="PF22124"/>
    </source>
</evidence>
<feature type="domain" description="Glycosyl hydrolase family 95 N-terminal" evidence="1">
    <location>
        <begin position="34"/>
        <end position="280"/>
    </location>
</feature>
<proteinExistence type="predicted"/>
<dbReference type="Gene3D" id="1.50.10.10">
    <property type="match status" value="1"/>
</dbReference>
<feature type="domain" description="Alpha fucosidase A-like C-terminal" evidence="2">
    <location>
        <begin position="708"/>
        <end position="777"/>
    </location>
</feature>
<dbReference type="InterPro" id="IPR054363">
    <property type="entry name" value="GH95_cat"/>
</dbReference>